<dbReference type="EMBL" id="LAZR01000467">
    <property type="protein sequence ID" value="KKN67725.1"/>
    <property type="molecule type" value="Genomic_DNA"/>
</dbReference>
<sequence>MKRLNEQAVRAVPEPEFTRSWHPMSHGKVIDALELAVNKTGMEIADKTYSMNGSGMNMFGTWTLDHETNGFRWMIGLRNSMCKSFAIGIAAGDYVTVCSNMMFSGEFIEFRRHTSGVDLEELRLLSDRAVKGVFKKLEDLTMWHDNLKGYSLTDGEFKLLTFDAMKSGAVAPAKFKRFLECHEQEVAISDQSLYTFHGAGTRLIKDNSLFNISDYSKHLTGVCDDYMIRLAA</sequence>
<name>A0A0F9SFP9_9ZZZZ</name>
<organism evidence="1">
    <name type="scientific">marine sediment metagenome</name>
    <dbReference type="NCBI Taxonomy" id="412755"/>
    <lineage>
        <taxon>unclassified sequences</taxon>
        <taxon>metagenomes</taxon>
        <taxon>ecological metagenomes</taxon>
    </lineage>
</organism>
<protein>
    <recommendedName>
        <fullName evidence="2">DUF932 domain-containing protein</fullName>
    </recommendedName>
</protein>
<comment type="caution">
    <text evidence="1">The sequence shown here is derived from an EMBL/GenBank/DDBJ whole genome shotgun (WGS) entry which is preliminary data.</text>
</comment>
<evidence type="ECO:0000313" key="1">
    <source>
        <dbReference type="EMBL" id="KKN67725.1"/>
    </source>
</evidence>
<evidence type="ECO:0008006" key="2">
    <source>
        <dbReference type="Google" id="ProtNLM"/>
    </source>
</evidence>
<gene>
    <name evidence="1" type="ORF">LCGC14_0458730</name>
</gene>
<dbReference type="AlphaFoldDB" id="A0A0F9SFP9"/>
<reference evidence="1" key="1">
    <citation type="journal article" date="2015" name="Nature">
        <title>Complex archaea that bridge the gap between prokaryotes and eukaryotes.</title>
        <authorList>
            <person name="Spang A."/>
            <person name="Saw J.H."/>
            <person name="Jorgensen S.L."/>
            <person name="Zaremba-Niedzwiedzka K."/>
            <person name="Martijn J."/>
            <person name="Lind A.E."/>
            <person name="van Eijk R."/>
            <person name="Schleper C."/>
            <person name="Guy L."/>
            <person name="Ettema T.J."/>
        </authorList>
    </citation>
    <scope>NUCLEOTIDE SEQUENCE</scope>
</reference>
<accession>A0A0F9SFP9</accession>
<proteinExistence type="predicted"/>